<comment type="function">
    <text evidence="1">Involved in endocytosis.</text>
</comment>
<dbReference type="SUPFAM" id="SSF48452">
    <property type="entry name" value="TPR-like"/>
    <property type="match status" value="1"/>
</dbReference>
<sequence>MFKANKGPHYARELHNARLRGLAFWHTDATPQGPAERGTGPQPAADTSASVAPSSGTAASDAFHTLLRKFSKHNPQSSLTARIAIIEYDLQRQMTDFLHAQGFHDASHANDGPGHVVLPPAMDAQAASASKVQELVTELQSLARTTKGGTYDATACVTLSALGLFLLDRDEEVTQLITHTQLLQMDPVTGASGQEHHVALAMMGAAVYGMAQERSGTDLEAALSAYNYAIRLHERVRGSASTKEATRTMPFVDEMERWVETALYRWVLLTWQLRGTQAGLGALRVYKAHEARWPSWFRMTQRQVLHSLHAEQPHQQQSAVPRSTAVSATTSQDMVGTRTTSTRRPHGAMPSHSAPVSWSAEYAKLKASASQLVRASSSFPHVNESNAQAERLAEQLVESWRRDSAHDAQGADDVVQLLYGFTHVTFRSPTILRLLVHMLVAAEAYAEAGALVPKYRTLIETTWEASGRPAQRDTSGVRALDGPVEYIDTLLLGTMVHLRYLHRPKEALDLTNVLQALVQEAQEAVPSDVAARVWRVGAEVRASLVPTVMPTERATYLSDAQQALEKAVALDDQAAESFFALGYVHALARHVDAAMEAVRRAIELEPAWIEAWHLLVLLITAQKDFAGARRLAAEALSRIEADEEADKIPAGEAPRPPAPVRTQLVSLDYPPTPFERAYTYMRLLMTHNTLIELTEGVPSALEDQRDLFTAYQVHVAPLATVPTTSSSDMATRAPEFVQPSAAELAASPAEARIAFRARFATRLLQSLWLQSAASFRRGDDLVQARSAIAEAEQLDTRFADVWVQLALWCRASGPPVESAITCLYKALACETDHVAASVHLARVLLDASETLPLRASHAASLASVASAPESADALMELALVDAQGPVGLASAEARARASASRSLGSADMPLSLPDVVPAFQWRTDATLSTAGLAEGLLRTATLGHGWDVPEAWHTLAQLAQRTGRPQNVQRRTLLEALRLEASRPVRAWHEAQRLGLPPEAACGSAL</sequence>
<protein>
    <recommendedName>
        <fullName evidence="7">TPR-like protein</fullName>
    </recommendedName>
</protein>
<comment type="similarity">
    <text evidence="2">Belongs to the YPP1 family.</text>
</comment>
<feature type="repeat" description="TPR" evidence="3">
    <location>
        <begin position="575"/>
        <end position="608"/>
    </location>
</feature>
<reference evidence="5" key="1">
    <citation type="submission" date="2023-03" db="EMBL/GenBank/DDBJ databases">
        <title>Mating type loci evolution in Malassezia.</title>
        <authorList>
            <person name="Coelho M.A."/>
        </authorList>
    </citation>
    <scope>NUCLEOTIDE SEQUENCE</scope>
    <source>
        <strain evidence="5">CBS 12830</strain>
    </source>
</reference>
<dbReference type="PROSITE" id="PS50005">
    <property type="entry name" value="TPR"/>
    <property type="match status" value="1"/>
</dbReference>
<dbReference type="Gene3D" id="1.25.40.10">
    <property type="entry name" value="Tetratricopeptide repeat domain"/>
    <property type="match status" value="2"/>
</dbReference>
<dbReference type="InterPro" id="IPR011990">
    <property type="entry name" value="TPR-like_helical_dom_sf"/>
</dbReference>
<keyword evidence="3" id="KW-0802">TPR repeat</keyword>
<feature type="region of interest" description="Disordered" evidence="4">
    <location>
        <begin position="645"/>
        <end position="664"/>
    </location>
</feature>
<keyword evidence="6" id="KW-1185">Reference proteome</keyword>
<name>A0AAF0IZ96_9BASI</name>
<feature type="region of interest" description="Disordered" evidence="4">
    <location>
        <begin position="310"/>
        <end position="353"/>
    </location>
</feature>
<evidence type="ECO:0000256" key="1">
    <source>
        <dbReference type="ARBA" id="ARBA00002550"/>
    </source>
</evidence>
<accession>A0AAF0IZ96</accession>
<dbReference type="AlphaFoldDB" id="A0AAF0IZ96"/>
<evidence type="ECO:0000256" key="3">
    <source>
        <dbReference type="PROSITE-ProRule" id="PRU00339"/>
    </source>
</evidence>
<dbReference type="PANTHER" id="PTHR23083:SF464">
    <property type="entry name" value="TETRATRICOPEPTIDE REPEAT DOMAIN 7, ISOFORM A"/>
    <property type="match status" value="1"/>
</dbReference>
<dbReference type="Proteomes" id="UP001214415">
    <property type="component" value="Chromosome 2"/>
</dbReference>
<evidence type="ECO:0000313" key="6">
    <source>
        <dbReference type="Proteomes" id="UP001214415"/>
    </source>
</evidence>
<organism evidence="5 6">
    <name type="scientific">Malassezia equina</name>
    <dbReference type="NCBI Taxonomy" id="1381935"/>
    <lineage>
        <taxon>Eukaryota</taxon>
        <taxon>Fungi</taxon>
        <taxon>Dikarya</taxon>
        <taxon>Basidiomycota</taxon>
        <taxon>Ustilaginomycotina</taxon>
        <taxon>Malasseziomycetes</taxon>
        <taxon>Malasseziales</taxon>
        <taxon>Malasseziaceae</taxon>
        <taxon>Malassezia</taxon>
    </lineage>
</organism>
<evidence type="ECO:0008006" key="7">
    <source>
        <dbReference type="Google" id="ProtNLM"/>
    </source>
</evidence>
<evidence type="ECO:0000313" key="5">
    <source>
        <dbReference type="EMBL" id="WFD22268.1"/>
    </source>
</evidence>
<feature type="region of interest" description="Disordered" evidence="4">
    <location>
        <begin position="28"/>
        <end position="56"/>
    </location>
</feature>
<dbReference type="InterPro" id="IPR019734">
    <property type="entry name" value="TPR_rpt"/>
</dbReference>
<dbReference type="InterPro" id="IPR051722">
    <property type="entry name" value="Endocytosis_PI4K-reg_protein"/>
</dbReference>
<evidence type="ECO:0000256" key="2">
    <source>
        <dbReference type="ARBA" id="ARBA00038251"/>
    </source>
</evidence>
<dbReference type="PANTHER" id="PTHR23083">
    <property type="entry name" value="TETRATRICOPEPTIDE REPEAT PROTEIN, TPR"/>
    <property type="match status" value="1"/>
</dbReference>
<feature type="compositionally biased region" description="Polar residues" evidence="4">
    <location>
        <begin position="313"/>
        <end position="340"/>
    </location>
</feature>
<feature type="compositionally biased region" description="Polar residues" evidence="4">
    <location>
        <begin position="45"/>
        <end position="56"/>
    </location>
</feature>
<dbReference type="EMBL" id="CP119901">
    <property type="protein sequence ID" value="WFD22268.1"/>
    <property type="molecule type" value="Genomic_DNA"/>
</dbReference>
<gene>
    <name evidence="5" type="ORF">MEQU1_000934</name>
</gene>
<proteinExistence type="inferred from homology"/>
<evidence type="ECO:0000256" key="4">
    <source>
        <dbReference type="SAM" id="MobiDB-lite"/>
    </source>
</evidence>